<dbReference type="GO" id="GO:0003676">
    <property type="term" value="F:nucleic acid binding"/>
    <property type="evidence" value="ECO:0007669"/>
    <property type="project" value="InterPro"/>
</dbReference>
<evidence type="ECO:0000259" key="9">
    <source>
        <dbReference type="PROSITE" id="PS50994"/>
    </source>
</evidence>
<dbReference type="PANTHER" id="PTHR37984:SF5">
    <property type="entry name" value="PROTEIN NYNRIN-LIKE"/>
    <property type="match status" value="1"/>
</dbReference>
<dbReference type="FunFam" id="1.10.340.70:FF:000001">
    <property type="entry name" value="Retrovirus-related Pol polyprotein from transposon gypsy-like Protein"/>
    <property type="match status" value="1"/>
</dbReference>
<dbReference type="Gene3D" id="3.10.20.370">
    <property type="match status" value="1"/>
</dbReference>
<dbReference type="GO" id="GO:0004519">
    <property type="term" value="F:endonuclease activity"/>
    <property type="evidence" value="ECO:0007669"/>
    <property type="project" value="UniProtKB-KW"/>
</dbReference>
<protein>
    <recommendedName>
        <fullName evidence="1">RNA-directed DNA polymerase</fullName>
        <ecNumber evidence="1">2.7.7.49</ecNumber>
    </recommendedName>
</protein>
<dbReference type="SUPFAM" id="SSF56672">
    <property type="entry name" value="DNA/RNA polymerases"/>
    <property type="match status" value="1"/>
</dbReference>
<feature type="domain" description="Integrase catalytic" evidence="9">
    <location>
        <begin position="924"/>
        <end position="1088"/>
    </location>
</feature>
<dbReference type="Pfam" id="PF17917">
    <property type="entry name" value="RT_RNaseH"/>
    <property type="match status" value="1"/>
</dbReference>
<evidence type="ECO:0000313" key="10">
    <source>
        <dbReference type="EMBL" id="CAF3405002.1"/>
    </source>
</evidence>
<dbReference type="InterPro" id="IPR041588">
    <property type="entry name" value="Integrase_H2C2"/>
</dbReference>
<keyword evidence="7" id="KW-0695">RNA-directed DNA polymerase</keyword>
<dbReference type="PROSITE" id="PS50994">
    <property type="entry name" value="INTEGRASE"/>
    <property type="match status" value="1"/>
</dbReference>
<keyword evidence="4" id="KW-0540">Nuclease</keyword>
<dbReference type="EMBL" id="CAJOBQ010003406">
    <property type="protein sequence ID" value="CAF4605184.1"/>
    <property type="molecule type" value="Genomic_DNA"/>
</dbReference>
<dbReference type="PROSITE" id="PS50878">
    <property type="entry name" value="RT_POL"/>
    <property type="match status" value="1"/>
</dbReference>
<evidence type="ECO:0000256" key="1">
    <source>
        <dbReference type="ARBA" id="ARBA00012493"/>
    </source>
</evidence>
<dbReference type="InterPro" id="IPR013087">
    <property type="entry name" value="Znf_C2H2_type"/>
</dbReference>
<dbReference type="InterPro" id="IPR021109">
    <property type="entry name" value="Peptidase_aspartic_dom_sf"/>
</dbReference>
<dbReference type="FunFam" id="3.30.420.10:FF:000032">
    <property type="entry name" value="Retrovirus-related Pol polyprotein from transposon 297-like Protein"/>
    <property type="match status" value="1"/>
</dbReference>
<dbReference type="Proteomes" id="UP000663869">
    <property type="component" value="Unassembled WGS sequence"/>
</dbReference>
<dbReference type="InterPro" id="IPR001584">
    <property type="entry name" value="Integrase_cat-core"/>
</dbReference>
<keyword evidence="2" id="KW-0808">Transferase</keyword>
<dbReference type="Gene3D" id="3.30.420.10">
    <property type="entry name" value="Ribonuclease H-like superfamily/Ribonuclease H"/>
    <property type="match status" value="1"/>
</dbReference>
<evidence type="ECO:0000256" key="6">
    <source>
        <dbReference type="ARBA" id="ARBA00022801"/>
    </source>
</evidence>
<evidence type="ECO:0000313" key="11">
    <source>
        <dbReference type="EMBL" id="CAF4605184.1"/>
    </source>
</evidence>
<gene>
    <name evidence="10" type="ORF">FME351_LOCUS9429</name>
    <name evidence="11" type="ORF">TSG867_LOCUS28082</name>
</gene>
<dbReference type="Proteomes" id="UP000663862">
    <property type="component" value="Unassembled WGS sequence"/>
</dbReference>
<keyword evidence="3" id="KW-0548">Nucleotidyltransferase</keyword>
<sequence length="1206" mass="139275">MIDTGSAYSIIHINTLRKLIRQPHIIYQKKIHRTANNTELRTIGLVKLKINIRNIPTFILAEVAIDLCTSLVLGNDWIRQNRIDIINTKQCISKRQGSYVVTVPFLIYEDEAYQVLPVHRIHLLPEQNIIIPVRVKIKNADTVIFTPSNDLIGKKRLLIPHALLKVEDGVSWITMINANESSQYINTNVILGTISFPPLASISLPLLPSQKIERYTTPDIKCRACHERYVSKKQLFEHLRQSGHYSTSNINGTNQQVPPEVFDKIKHLVEHIENTRVRQQFELLLIKYAQVFDTSKSTTIRSIVKHTINITSTRPIVQRPYRKTTAQEKIIADMCEQFYHDKIIRPSQSPWSSPVVLQKKKDGTWRFCIDYRRLNEITEKDNYPLPRIQEIFDTLGGAKYFTKLDFQGGYYQVPIDEEDKPKTAFTTRDKLWEFNVMPQGIKNGPPTFQRIVNKLLGQLQWNCALSYIDDIIIYSKSINEHLHHLEQVLSLLNHANFRLNVTKCEFMQEKIKFLGHMINENGISPCPDKVRAINDIPVPSNIKAAISFVKMAEYYRNHIPNFSTLAQPLFDLTKKNAKFIWGEEEQNSFNKIKQILSSKLLLQYPDSSIPFIVQVDASNYGIGAVLMQNDGKGEQPVAYMSQKLNKQQQNWNATEKECFAVVSSIRKWHHYVAGRNFIVRTDHHALCWLNRKYNSNPKLNRWRMALQDYTFKIEHVKGNKNCVADCLSRYPVGEPFDDEIEQRSIAIQTEIQPSIVNTITTRAMKQQQQQQLLEPNVPASTTHQPVRTFDPLNVVNHITVFTNEQLKHHQQEDNSIKKIIENIEKTPLKIEYCLNNGILCRNVKRINRIIAVPVIPKTKIKDVLLAYHNSPMNGAHLGIDRTYYKIRDRFYWPRMYYDIAQHIKSCPNCNINKYSRKKPNGYLNPVDPPVGVWENLSMDFVGPITPPSASGNKYILVITDLLSKYVIAKATRDNSALTAATVLVEDVILKHGAPNQILTDNGTHFTAELFNAIMSLCGVCHIFTTPYNPKSNGVCERFNASMCDVLSATCNTKRNDWDEQLSKITFAYNSSRHVTTKLTPFELIYGRLCKLPFDLPQRTTTVTEPHLYVKQLNEYLQMAKQIARSNIKISQEKSKQRYDANRMNETYIIGDFVYVKRLGLNYKLASKYNGPYQIIQQLNESIYRLQNPNELNEIFNVHTSRLRRCY</sequence>
<feature type="domain" description="Reverse transcriptase" evidence="8">
    <location>
        <begin position="339"/>
        <end position="518"/>
    </location>
</feature>
<evidence type="ECO:0000256" key="4">
    <source>
        <dbReference type="ARBA" id="ARBA00022722"/>
    </source>
</evidence>
<dbReference type="Gene3D" id="2.40.70.10">
    <property type="entry name" value="Acid Proteases"/>
    <property type="match status" value="1"/>
</dbReference>
<dbReference type="FunFam" id="3.10.20.370:FF:000001">
    <property type="entry name" value="Retrovirus-related Pol polyprotein from transposon 17.6-like protein"/>
    <property type="match status" value="1"/>
</dbReference>
<comment type="caution">
    <text evidence="10">The sequence shown here is derived from an EMBL/GenBank/DDBJ whole genome shotgun (WGS) entry which is preliminary data.</text>
</comment>
<dbReference type="InterPro" id="IPR043128">
    <property type="entry name" value="Rev_trsase/Diguanyl_cyclase"/>
</dbReference>
<accession>A0A818ABD8</accession>
<dbReference type="EMBL" id="CAJNYU010001021">
    <property type="protein sequence ID" value="CAF3405002.1"/>
    <property type="molecule type" value="Genomic_DNA"/>
</dbReference>
<dbReference type="InterPro" id="IPR036397">
    <property type="entry name" value="RNaseH_sf"/>
</dbReference>
<keyword evidence="6" id="KW-0378">Hydrolase</keyword>
<dbReference type="FunFam" id="3.30.70.270:FF:000020">
    <property type="entry name" value="Transposon Tf2-6 polyprotein-like Protein"/>
    <property type="match status" value="1"/>
</dbReference>
<evidence type="ECO:0000313" key="12">
    <source>
        <dbReference type="Proteomes" id="UP000663869"/>
    </source>
</evidence>
<dbReference type="GO" id="GO:0003964">
    <property type="term" value="F:RNA-directed DNA polymerase activity"/>
    <property type="evidence" value="ECO:0007669"/>
    <property type="project" value="UniProtKB-KW"/>
</dbReference>
<keyword evidence="5" id="KW-0255">Endonuclease</keyword>
<dbReference type="SUPFAM" id="SSF53098">
    <property type="entry name" value="Ribonuclease H-like"/>
    <property type="match status" value="1"/>
</dbReference>
<dbReference type="Gene3D" id="1.10.340.70">
    <property type="match status" value="1"/>
</dbReference>
<dbReference type="EC" id="2.7.7.49" evidence="1"/>
<dbReference type="Pfam" id="PF00665">
    <property type="entry name" value="rve"/>
    <property type="match status" value="1"/>
</dbReference>
<dbReference type="Gene3D" id="3.10.10.10">
    <property type="entry name" value="HIV Type 1 Reverse Transcriptase, subunit A, domain 1"/>
    <property type="match status" value="1"/>
</dbReference>
<dbReference type="AlphaFoldDB" id="A0A818ABD8"/>
<proteinExistence type="predicted"/>
<dbReference type="CDD" id="cd00303">
    <property type="entry name" value="retropepsin_like"/>
    <property type="match status" value="1"/>
</dbReference>
<dbReference type="Pfam" id="PF17921">
    <property type="entry name" value="Integrase_H2C2"/>
    <property type="match status" value="1"/>
</dbReference>
<organism evidence="10 12">
    <name type="scientific">Rotaria socialis</name>
    <dbReference type="NCBI Taxonomy" id="392032"/>
    <lineage>
        <taxon>Eukaryota</taxon>
        <taxon>Metazoa</taxon>
        <taxon>Spiralia</taxon>
        <taxon>Gnathifera</taxon>
        <taxon>Rotifera</taxon>
        <taxon>Eurotatoria</taxon>
        <taxon>Bdelloidea</taxon>
        <taxon>Philodinida</taxon>
        <taxon>Philodinidae</taxon>
        <taxon>Rotaria</taxon>
    </lineage>
</organism>
<evidence type="ECO:0000256" key="5">
    <source>
        <dbReference type="ARBA" id="ARBA00022759"/>
    </source>
</evidence>
<evidence type="ECO:0000256" key="2">
    <source>
        <dbReference type="ARBA" id="ARBA00022679"/>
    </source>
</evidence>
<dbReference type="Pfam" id="PF00078">
    <property type="entry name" value="RVT_1"/>
    <property type="match status" value="1"/>
</dbReference>
<evidence type="ECO:0000256" key="7">
    <source>
        <dbReference type="ARBA" id="ARBA00022918"/>
    </source>
</evidence>
<dbReference type="CDD" id="cd09274">
    <property type="entry name" value="RNase_HI_RT_Ty3"/>
    <property type="match status" value="1"/>
</dbReference>
<dbReference type="Gene3D" id="3.30.70.270">
    <property type="match status" value="2"/>
</dbReference>
<dbReference type="GO" id="GO:0015074">
    <property type="term" value="P:DNA integration"/>
    <property type="evidence" value="ECO:0007669"/>
    <property type="project" value="InterPro"/>
</dbReference>
<dbReference type="PANTHER" id="PTHR37984">
    <property type="entry name" value="PROTEIN CBG26694"/>
    <property type="match status" value="1"/>
</dbReference>
<dbReference type="InterPro" id="IPR050951">
    <property type="entry name" value="Retrovirus_Pol_polyprotein"/>
</dbReference>
<dbReference type="CDD" id="cd01647">
    <property type="entry name" value="RT_LTR"/>
    <property type="match status" value="1"/>
</dbReference>
<dbReference type="InterPro" id="IPR041373">
    <property type="entry name" value="RT_RNaseH"/>
</dbReference>
<dbReference type="PROSITE" id="PS00028">
    <property type="entry name" value="ZINC_FINGER_C2H2_1"/>
    <property type="match status" value="1"/>
</dbReference>
<evidence type="ECO:0000259" key="8">
    <source>
        <dbReference type="PROSITE" id="PS50878"/>
    </source>
</evidence>
<name>A0A818ABD8_9BILA</name>
<dbReference type="InterPro" id="IPR012337">
    <property type="entry name" value="RNaseH-like_sf"/>
</dbReference>
<dbReference type="InterPro" id="IPR000477">
    <property type="entry name" value="RT_dom"/>
</dbReference>
<evidence type="ECO:0000256" key="3">
    <source>
        <dbReference type="ARBA" id="ARBA00022695"/>
    </source>
</evidence>
<dbReference type="GO" id="GO:0016787">
    <property type="term" value="F:hydrolase activity"/>
    <property type="evidence" value="ECO:0007669"/>
    <property type="project" value="UniProtKB-KW"/>
</dbReference>
<reference evidence="10" key="1">
    <citation type="submission" date="2021-02" db="EMBL/GenBank/DDBJ databases">
        <authorList>
            <person name="Nowell W R."/>
        </authorList>
    </citation>
    <scope>NUCLEOTIDE SEQUENCE</scope>
</reference>
<dbReference type="InterPro" id="IPR043502">
    <property type="entry name" value="DNA/RNA_pol_sf"/>
</dbReference>